<dbReference type="InterPro" id="IPR036397">
    <property type="entry name" value="RNaseH_sf"/>
</dbReference>
<protein>
    <submittedName>
        <fullName evidence="2">Integrase, catalytic region, zinc finger, CCHC-type, peptidase aspartic, catalytic</fullName>
    </submittedName>
</protein>
<dbReference type="PROSITE" id="PS50994">
    <property type="entry name" value="INTEGRASE"/>
    <property type="match status" value="1"/>
</dbReference>
<evidence type="ECO:0000313" key="2">
    <source>
        <dbReference type="EMBL" id="GFB25779.1"/>
    </source>
</evidence>
<dbReference type="GO" id="GO:0003676">
    <property type="term" value="F:nucleic acid binding"/>
    <property type="evidence" value="ECO:0007669"/>
    <property type="project" value="InterPro"/>
</dbReference>
<proteinExistence type="predicted"/>
<dbReference type="PANTHER" id="PTHR42648">
    <property type="entry name" value="TRANSPOSASE, PUTATIVE-RELATED"/>
    <property type="match status" value="1"/>
</dbReference>
<evidence type="ECO:0000259" key="1">
    <source>
        <dbReference type="PROSITE" id="PS50994"/>
    </source>
</evidence>
<dbReference type="GO" id="GO:0015074">
    <property type="term" value="P:DNA integration"/>
    <property type="evidence" value="ECO:0007669"/>
    <property type="project" value="InterPro"/>
</dbReference>
<dbReference type="InterPro" id="IPR039537">
    <property type="entry name" value="Retrotran_Ty1/copia-like"/>
</dbReference>
<dbReference type="EMBL" id="BKCJ010586920">
    <property type="protein sequence ID" value="GFB25779.1"/>
    <property type="molecule type" value="Genomic_DNA"/>
</dbReference>
<dbReference type="Pfam" id="PF00665">
    <property type="entry name" value="rve"/>
    <property type="match status" value="1"/>
</dbReference>
<dbReference type="PANTHER" id="PTHR42648:SF21">
    <property type="entry name" value="CYSTEINE-RICH RLK (RECEPTOR-LIKE PROTEIN KINASE) 8"/>
    <property type="match status" value="1"/>
</dbReference>
<reference evidence="2" key="1">
    <citation type="journal article" date="2019" name="Sci. Rep.">
        <title>Draft genome of Tanacetum cinerariifolium, the natural source of mosquito coil.</title>
        <authorList>
            <person name="Yamashiro T."/>
            <person name="Shiraishi A."/>
            <person name="Satake H."/>
            <person name="Nakayama K."/>
        </authorList>
    </citation>
    <scope>NUCLEOTIDE SEQUENCE</scope>
</reference>
<dbReference type="Gene3D" id="3.30.420.10">
    <property type="entry name" value="Ribonuclease H-like superfamily/Ribonuclease H"/>
    <property type="match status" value="1"/>
</dbReference>
<gene>
    <name evidence="2" type="ORF">Tci_697750</name>
</gene>
<accession>A0A699LB91</accession>
<sequence length="259" mass="29582">MFKTVGHIWKPTGRTFKLVGNVCPLPRIATPTIVPPREPIPIVNNMDKQVVTLVYTSKPKAANKKVPNKLEPNNSWRFSSSNVPSSLLTCRLSKSSSGQFCDLDLEVAFCQHTCFIRNLDGVDLLAGSQGNNLYTLMCHGQEHQENSQPKSEDTNKEKLYLLHMDLCGPMRVKSVNGKKYILVIVDDYSRFTWVKILRSKDETPMFIIIKFLKMIQVRLNVPVRRIRIVNETEFVNQTLRDYYEEVGISHETSVARSPQ</sequence>
<dbReference type="InterPro" id="IPR012337">
    <property type="entry name" value="RNaseH-like_sf"/>
</dbReference>
<dbReference type="AlphaFoldDB" id="A0A699LB91"/>
<dbReference type="SUPFAM" id="SSF53098">
    <property type="entry name" value="Ribonuclease H-like"/>
    <property type="match status" value="1"/>
</dbReference>
<organism evidence="2">
    <name type="scientific">Tanacetum cinerariifolium</name>
    <name type="common">Dalmatian daisy</name>
    <name type="synonym">Chrysanthemum cinerariifolium</name>
    <dbReference type="NCBI Taxonomy" id="118510"/>
    <lineage>
        <taxon>Eukaryota</taxon>
        <taxon>Viridiplantae</taxon>
        <taxon>Streptophyta</taxon>
        <taxon>Embryophyta</taxon>
        <taxon>Tracheophyta</taxon>
        <taxon>Spermatophyta</taxon>
        <taxon>Magnoliopsida</taxon>
        <taxon>eudicotyledons</taxon>
        <taxon>Gunneridae</taxon>
        <taxon>Pentapetalae</taxon>
        <taxon>asterids</taxon>
        <taxon>campanulids</taxon>
        <taxon>Asterales</taxon>
        <taxon>Asteraceae</taxon>
        <taxon>Asteroideae</taxon>
        <taxon>Anthemideae</taxon>
        <taxon>Anthemidinae</taxon>
        <taxon>Tanacetum</taxon>
    </lineage>
</organism>
<feature type="domain" description="Integrase catalytic" evidence="1">
    <location>
        <begin position="145"/>
        <end position="259"/>
    </location>
</feature>
<comment type="caution">
    <text evidence="2">The sequence shown here is derived from an EMBL/GenBank/DDBJ whole genome shotgun (WGS) entry which is preliminary data.</text>
</comment>
<dbReference type="InterPro" id="IPR001584">
    <property type="entry name" value="Integrase_cat-core"/>
</dbReference>
<name>A0A699LB91_TANCI</name>